<keyword evidence="1" id="KW-0812">Transmembrane</keyword>
<dbReference type="EMBL" id="VLKY01000002">
    <property type="protein sequence ID" value="TWI57450.1"/>
    <property type="molecule type" value="Genomic_DNA"/>
</dbReference>
<keyword evidence="1" id="KW-1133">Transmembrane helix</keyword>
<accession>A0A562QMM1</accession>
<feature type="transmembrane region" description="Helical" evidence="1">
    <location>
        <begin position="6"/>
        <end position="32"/>
    </location>
</feature>
<evidence type="ECO:0000313" key="3">
    <source>
        <dbReference type="Proteomes" id="UP000316905"/>
    </source>
</evidence>
<keyword evidence="3" id="KW-1185">Reference proteome</keyword>
<dbReference type="RefSeq" id="WP_145137989.1">
    <property type="nucleotide sequence ID" value="NZ_VLKY01000002.1"/>
</dbReference>
<comment type="caution">
    <text evidence="2">The sequence shown here is derived from an EMBL/GenBank/DDBJ whole genome shotgun (WGS) entry which is preliminary data.</text>
</comment>
<evidence type="ECO:0000313" key="2">
    <source>
        <dbReference type="EMBL" id="TWI57450.1"/>
    </source>
</evidence>
<sequence length="67" mass="7196">MIKDLNIFWVPFLVAIGFGTASLSAAGIVVVFCEGLSESFTRRAPLTVGLLGLLVLIPPLMVAWSLY</sequence>
<reference evidence="2 3" key="1">
    <citation type="journal article" date="2015" name="Stand. Genomic Sci.">
        <title>Genomic Encyclopedia of Bacterial and Archaeal Type Strains, Phase III: the genomes of soil and plant-associated and newly described type strains.</title>
        <authorList>
            <person name="Whitman W.B."/>
            <person name="Woyke T."/>
            <person name="Klenk H.P."/>
            <person name="Zhou Y."/>
            <person name="Lilburn T.G."/>
            <person name="Beck B.J."/>
            <person name="De Vos P."/>
            <person name="Vandamme P."/>
            <person name="Eisen J.A."/>
            <person name="Garrity G."/>
            <person name="Hugenholtz P."/>
            <person name="Kyrpides N.C."/>
        </authorList>
    </citation>
    <scope>NUCLEOTIDE SEQUENCE [LARGE SCALE GENOMIC DNA]</scope>
    <source>
        <strain evidence="2 3">CGMCC 1.6858</strain>
    </source>
</reference>
<organism evidence="2 3">
    <name type="scientific">Pseudomonas duriflava</name>
    <dbReference type="NCBI Taxonomy" id="459528"/>
    <lineage>
        <taxon>Bacteria</taxon>
        <taxon>Pseudomonadati</taxon>
        <taxon>Pseudomonadota</taxon>
        <taxon>Gammaproteobacteria</taxon>
        <taxon>Pseudomonadales</taxon>
        <taxon>Pseudomonadaceae</taxon>
        <taxon>Pseudomonas</taxon>
    </lineage>
</organism>
<keyword evidence="1" id="KW-0472">Membrane</keyword>
<name>A0A562QMM1_9PSED</name>
<dbReference type="Proteomes" id="UP000316905">
    <property type="component" value="Unassembled WGS sequence"/>
</dbReference>
<feature type="transmembrane region" description="Helical" evidence="1">
    <location>
        <begin position="44"/>
        <end position="66"/>
    </location>
</feature>
<protein>
    <submittedName>
        <fullName evidence="2">Uncharacterized protein</fullName>
    </submittedName>
</protein>
<dbReference type="AlphaFoldDB" id="A0A562QMM1"/>
<evidence type="ECO:0000256" key="1">
    <source>
        <dbReference type="SAM" id="Phobius"/>
    </source>
</evidence>
<gene>
    <name evidence="2" type="ORF">IQ22_00666</name>
</gene>
<proteinExistence type="predicted"/>